<evidence type="ECO:0000313" key="1">
    <source>
        <dbReference type="EMBL" id="SHG22266.1"/>
    </source>
</evidence>
<keyword evidence="2" id="KW-1185">Reference proteome</keyword>
<evidence type="ECO:0000313" key="2">
    <source>
        <dbReference type="Proteomes" id="UP000184368"/>
    </source>
</evidence>
<name>A0A1M5I1T5_9BACT</name>
<sequence length="49" mass="5518">MLYHSELLINPFKILPITGSFDFSMIVKARVLRQAARTFAGDASSVKYI</sequence>
<dbReference type="EMBL" id="FQUO01000021">
    <property type="protein sequence ID" value="SHG22266.1"/>
    <property type="molecule type" value="Genomic_DNA"/>
</dbReference>
<dbReference type="AlphaFoldDB" id="A0A1M5I1T5"/>
<organism evidence="1 2">
    <name type="scientific">Cnuella takakiae</name>
    <dbReference type="NCBI Taxonomy" id="1302690"/>
    <lineage>
        <taxon>Bacteria</taxon>
        <taxon>Pseudomonadati</taxon>
        <taxon>Bacteroidota</taxon>
        <taxon>Chitinophagia</taxon>
        <taxon>Chitinophagales</taxon>
        <taxon>Chitinophagaceae</taxon>
        <taxon>Cnuella</taxon>
    </lineage>
</organism>
<gene>
    <name evidence="1" type="ORF">SAMN05444008_12146</name>
</gene>
<accession>A0A1M5I1T5</accession>
<protein>
    <submittedName>
        <fullName evidence="1">Uncharacterized protein</fullName>
    </submittedName>
</protein>
<dbReference type="Proteomes" id="UP000184368">
    <property type="component" value="Unassembled WGS sequence"/>
</dbReference>
<reference evidence="1 2" key="1">
    <citation type="submission" date="2016-11" db="EMBL/GenBank/DDBJ databases">
        <authorList>
            <person name="Jaros S."/>
            <person name="Januszkiewicz K."/>
            <person name="Wedrychowicz H."/>
        </authorList>
    </citation>
    <scope>NUCLEOTIDE SEQUENCE [LARGE SCALE GENOMIC DNA]</scope>
    <source>
        <strain evidence="1 2">DSM 26897</strain>
    </source>
</reference>
<proteinExistence type="predicted"/>